<gene>
    <name evidence="2" type="ORF">CLV82_0500</name>
</gene>
<feature type="transmembrane region" description="Helical" evidence="1">
    <location>
        <begin position="82"/>
        <end position="104"/>
    </location>
</feature>
<dbReference type="InterPro" id="IPR046513">
    <property type="entry name" value="DUF6691"/>
</dbReference>
<feature type="transmembrane region" description="Helical" evidence="1">
    <location>
        <begin position="38"/>
        <end position="57"/>
    </location>
</feature>
<dbReference type="AlphaFoldDB" id="A0A4R6TQT7"/>
<evidence type="ECO:0000256" key="1">
    <source>
        <dbReference type="SAM" id="Phobius"/>
    </source>
</evidence>
<keyword evidence="1" id="KW-1133">Transmembrane helix</keyword>
<evidence type="ECO:0000313" key="3">
    <source>
        <dbReference type="Proteomes" id="UP000295468"/>
    </source>
</evidence>
<dbReference type="Pfam" id="PF20398">
    <property type="entry name" value="DUF6691"/>
    <property type="match status" value="1"/>
</dbReference>
<sequence length="137" mass="15489">MRTLSYLLIGILFGITMFKSEAASWFRIYEMFHFDAFHMYGIIGSALVLGVLSVQLIKRYNIKSFHGEEIRFQDKNRSFSRYMYGGIIFGLGWGLAGACPGPMYTLVGAGYLPILVVIFAALIGTYLYGLLREKLPH</sequence>
<accession>A0A4R6TQT7</accession>
<keyword evidence="3" id="KW-1185">Reference proteome</keyword>
<dbReference type="OrthoDB" id="9790409at2"/>
<protein>
    <submittedName>
        <fullName evidence="2">Uncharacterized protein</fullName>
    </submittedName>
</protein>
<dbReference type="RefSeq" id="WP_133642710.1">
    <property type="nucleotide sequence ID" value="NZ_SNYI01000001.1"/>
</dbReference>
<name>A0A4R6TQT7_9FLAO</name>
<reference evidence="2 3" key="1">
    <citation type="submission" date="2019-03" db="EMBL/GenBank/DDBJ databases">
        <title>Genomic Encyclopedia of Archaeal and Bacterial Type Strains, Phase II (KMG-II): from individual species to whole genera.</title>
        <authorList>
            <person name="Goeker M."/>
        </authorList>
    </citation>
    <scope>NUCLEOTIDE SEQUENCE [LARGE SCALE GENOMIC DNA]</scope>
    <source>
        <strain evidence="2 3">DSM 18435</strain>
    </source>
</reference>
<evidence type="ECO:0000313" key="2">
    <source>
        <dbReference type="EMBL" id="TDQ32667.1"/>
    </source>
</evidence>
<dbReference type="EMBL" id="SNYI01000001">
    <property type="protein sequence ID" value="TDQ32667.1"/>
    <property type="molecule type" value="Genomic_DNA"/>
</dbReference>
<dbReference type="Proteomes" id="UP000295468">
    <property type="component" value="Unassembled WGS sequence"/>
</dbReference>
<feature type="transmembrane region" description="Helical" evidence="1">
    <location>
        <begin position="110"/>
        <end position="131"/>
    </location>
</feature>
<organism evidence="2 3">
    <name type="scientific">Zeaxanthinibacter enoshimensis</name>
    <dbReference type="NCBI Taxonomy" id="392009"/>
    <lineage>
        <taxon>Bacteria</taxon>
        <taxon>Pseudomonadati</taxon>
        <taxon>Bacteroidota</taxon>
        <taxon>Flavobacteriia</taxon>
        <taxon>Flavobacteriales</taxon>
        <taxon>Flavobacteriaceae</taxon>
        <taxon>Zeaxanthinibacter</taxon>
    </lineage>
</organism>
<keyword evidence="1" id="KW-0472">Membrane</keyword>
<comment type="caution">
    <text evidence="2">The sequence shown here is derived from an EMBL/GenBank/DDBJ whole genome shotgun (WGS) entry which is preliminary data.</text>
</comment>
<keyword evidence="1" id="KW-0812">Transmembrane</keyword>
<proteinExistence type="predicted"/>